<dbReference type="InterPro" id="IPR025558">
    <property type="entry name" value="DUF4283"/>
</dbReference>
<evidence type="ECO:0000313" key="3">
    <source>
        <dbReference type="EMBL" id="KAJ4834899.1"/>
    </source>
</evidence>
<evidence type="ECO:0000259" key="1">
    <source>
        <dbReference type="Pfam" id="PF14111"/>
    </source>
</evidence>
<gene>
    <name evidence="3" type="ORF">Tsubulata_047363</name>
</gene>
<dbReference type="InterPro" id="IPR025836">
    <property type="entry name" value="Zn_knuckle_CX2CX4HX4C"/>
</dbReference>
<feature type="domain" description="DUF4283" evidence="1">
    <location>
        <begin position="37"/>
        <end position="116"/>
    </location>
</feature>
<dbReference type="PANTHER" id="PTHR31286:SF178">
    <property type="entry name" value="DUF4283 DOMAIN-CONTAINING PROTEIN"/>
    <property type="match status" value="1"/>
</dbReference>
<name>A0A9Q0JB08_9ROSI</name>
<dbReference type="Proteomes" id="UP001141552">
    <property type="component" value="Unassembled WGS sequence"/>
</dbReference>
<evidence type="ECO:0000259" key="2">
    <source>
        <dbReference type="Pfam" id="PF14392"/>
    </source>
</evidence>
<dbReference type="PANTHER" id="PTHR31286">
    <property type="entry name" value="GLYCINE-RICH CELL WALL STRUCTURAL PROTEIN 1.8-LIKE"/>
    <property type="match status" value="1"/>
</dbReference>
<dbReference type="EMBL" id="JAKUCV010004590">
    <property type="protein sequence ID" value="KAJ4834899.1"/>
    <property type="molecule type" value="Genomic_DNA"/>
</dbReference>
<keyword evidence="4" id="KW-1185">Reference proteome</keyword>
<evidence type="ECO:0008006" key="5">
    <source>
        <dbReference type="Google" id="ProtNLM"/>
    </source>
</evidence>
<organism evidence="3 4">
    <name type="scientific">Turnera subulata</name>
    <dbReference type="NCBI Taxonomy" id="218843"/>
    <lineage>
        <taxon>Eukaryota</taxon>
        <taxon>Viridiplantae</taxon>
        <taxon>Streptophyta</taxon>
        <taxon>Embryophyta</taxon>
        <taxon>Tracheophyta</taxon>
        <taxon>Spermatophyta</taxon>
        <taxon>Magnoliopsida</taxon>
        <taxon>eudicotyledons</taxon>
        <taxon>Gunneridae</taxon>
        <taxon>Pentapetalae</taxon>
        <taxon>rosids</taxon>
        <taxon>fabids</taxon>
        <taxon>Malpighiales</taxon>
        <taxon>Passifloraceae</taxon>
        <taxon>Turnera</taxon>
    </lineage>
</organism>
<reference evidence="3" key="2">
    <citation type="journal article" date="2023" name="Plants (Basel)">
        <title>Annotation of the Turnera subulata (Passifloraceae) Draft Genome Reveals the S-Locus Evolved after the Divergence of Turneroideae from Passifloroideae in a Stepwise Manner.</title>
        <authorList>
            <person name="Henning P.M."/>
            <person name="Roalson E.H."/>
            <person name="Mir W."/>
            <person name="McCubbin A.G."/>
            <person name="Shore J.S."/>
        </authorList>
    </citation>
    <scope>NUCLEOTIDE SEQUENCE</scope>
    <source>
        <strain evidence="3">F60SS</strain>
    </source>
</reference>
<dbReference type="InterPro" id="IPR040256">
    <property type="entry name" value="At4g02000-like"/>
</dbReference>
<reference evidence="3" key="1">
    <citation type="submission" date="2022-02" db="EMBL/GenBank/DDBJ databases">
        <authorList>
            <person name="Henning P.M."/>
            <person name="McCubbin A.G."/>
            <person name="Shore J.S."/>
        </authorList>
    </citation>
    <scope>NUCLEOTIDE SEQUENCE</scope>
    <source>
        <strain evidence="3">F60SS</strain>
        <tissue evidence="3">Leaves</tissue>
    </source>
</reference>
<dbReference type="OrthoDB" id="1166622at2759"/>
<accession>A0A9Q0JB08</accession>
<dbReference type="AlphaFoldDB" id="A0A9Q0JB08"/>
<dbReference type="Pfam" id="PF14392">
    <property type="entry name" value="zf-CCHC_4"/>
    <property type="match status" value="1"/>
</dbReference>
<dbReference type="Pfam" id="PF14111">
    <property type="entry name" value="DUF4283"/>
    <property type="match status" value="1"/>
</dbReference>
<sequence length="242" mass="27146">MATDEGQQEQVLDLGAPGVGEEALDLDNTVSSLVSKTYLVWKIVSSRYISPAKVKAQTSAILACNGTYRVIEKGKNLFLFGFEFEHDRNKILRKAPWSVSGQLLVVKCWPPNLAIEQVDFSTTVFKVQIHGLPPDLSSLWRIEKLGGLFAEYNGLEETIKNMYGWLGFIRMKVQVRIDSPLISGILVKDFVGNTVWVSFKYEKLADFCYRCGRLDHTLQACKESPRPDEGIEKRGQEALALG</sequence>
<comment type="caution">
    <text evidence="3">The sequence shown here is derived from an EMBL/GenBank/DDBJ whole genome shotgun (WGS) entry which is preliminary data.</text>
</comment>
<protein>
    <recommendedName>
        <fullName evidence="5">CCHC-type domain-containing protein</fullName>
    </recommendedName>
</protein>
<proteinExistence type="predicted"/>
<feature type="domain" description="Zinc knuckle CX2CX4HX4C" evidence="2">
    <location>
        <begin position="180"/>
        <end position="222"/>
    </location>
</feature>
<evidence type="ECO:0000313" key="4">
    <source>
        <dbReference type="Proteomes" id="UP001141552"/>
    </source>
</evidence>